<dbReference type="RefSeq" id="WP_057919795.1">
    <property type="nucleotide sequence ID" value="NZ_CP011129.1"/>
</dbReference>
<gene>
    <name evidence="1" type="ORF">LA76x_5171</name>
</gene>
<dbReference type="PATRIC" id="fig|84531.8.peg.5179"/>
<proteinExistence type="predicted"/>
<evidence type="ECO:0000313" key="1">
    <source>
        <dbReference type="EMBL" id="ALN83273.1"/>
    </source>
</evidence>
<keyword evidence="2" id="KW-1185">Reference proteome</keyword>
<dbReference type="AlphaFoldDB" id="A0A0S2FI60"/>
<sequence>MQRILIAIALAAAGVFAYLQWFAEPAAPDYSIATIERRPIPKAEFFALWRETALSFCPQAQKTFGLSPAACEDYVRDKHARCVAETGASAPALLSGKAESRRYARPYLDCVLPGYFCKGVEVRDFLEAARHCRD</sequence>
<accession>A0A0S2FI60</accession>
<name>A0A0S2FI60_LYSAN</name>
<organism evidence="1 2">
    <name type="scientific">Lysobacter antibioticus</name>
    <dbReference type="NCBI Taxonomy" id="84531"/>
    <lineage>
        <taxon>Bacteria</taxon>
        <taxon>Pseudomonadati</taxon>
        <taxon>Pseudomonadota</taxon>
        <taxon>Gammaproteobacteria</taxon>
        <taxon>Lysobacterales</taxon>
        <taxon>Lysobacteraceae</taxon>
        <taxon>Lysobacter</taxon>
    </lineage>
</organism>
<reference evidence="1 2" key="1">
    <citation type="journal article" date="2015" name="BMC Genomics">
        <title>Comparative genomics and metabolic profiling of the genus Lysobacter.</title>
        <authorList>
            <person name="de Bruijn I."/>
            <person name="Cheng X."/>
            <person name="de Jager V."/>
            <person name="Exposito R.G."/>
            <person name="Watrous J."/>
            <person name="Patel N."/>
            <person name="Postma J."/>
            <person name="Dorrestein P.C."/>
            <person name="Kobayashi D."/>
            <person name="Raaijmakers J.M."/>
        </authorList>
    </citation>
    <scope>NUCLEOTIDE SEQUENCE [LARGE SCALE GENOMIC DNA]</scope>
    <source>
        <strain evidence="1 2">76</strain>
    </source>
</reference>
<dbReference type="KEGG" id="lab:LA76x_5171"/>
<dbReference type="Proteomes" id="UP000060787">
    <property type="component" value="Chromosome"/>
</dbReference>
<protein>
    <submittedName>
        <fullName evidence="1">Uncharacterized protein</fullName>
    </submittedName>
</protein>
<dbReference type="EMBL" id="CP011129">
    <property type="protein sequence ID" value="ALN83273.1"/>
    <property type="molecule type" value="Genomic_DNA"/>
</dbReference>
<evidence type="ECO:0000313" key="2">
    <source>
        <dbReference type="Proteomes" id="UP000060787"/>
    </source>
</evidence>